<accession>A0A2S6IHE4</accession>
<dbReference type="RefSeq" id="WP_170034623.1">
    <property type="nucleotide sequence ID" value="NZ_MQVW01000024.1"/>
</dbReference>
<dbReference type="EMBL" id="PTJE01000006">
    <property type="protein sequence ID" value="PPK93627.1"/>
    <property type="molecule type" value="Genomic_DNA"/>
</dbReference>
<gene>
    <name evidence="1" type="ORF">LY01_02410</name>
</gene>
<proteinExistence type="predicted"/>
<sequence>MIRSEMFLEENLIGGYEAWRPHVRAANNLPNNPRSGCSTSACELRQEMQKTHK</sequence>
<dbReference type="AlphaFoldDB" id="A0A2S6IHE4"/>
<dbReference type="Proteomes" id="UP000239002">
    <property type="component" value="Unassembled WGS sequence"/>
</dbReference>
<comment type="caution">
    <text evidence="1">The sequence shown here is derived from an EMBL/GenBank/DDBJ whole genome shotgun (WGS) entry which is preliminary data.</text>
</comment>
<protein>
    <submittedName>
        <fullName evidence="1">Uncharacterized protein</fullName>
    </submittedName>
</protein>
<reference evidence="1 2" key="1">
    <citation type="submission" date="2018-02" db="EMBL/GenBank/DDBJ databases">
        <title>Genomic Encyclopedia of Archaeal and Bacterial Type Strains, Phase II (KMG-II): from individual species to whole genera.</title>
        <authorList>
            <person name="Goeker M."/>
        </authorList>
    </citation>
    <scope>NUCLEOTIDE SEQUENCE [LARGE SCALE GENOMIC DNA]</scope>
    <source>
        <strain evidence="1 2">DSM 16809</strain>
    </source>
</reference>
<name>A0A2S6IHE4_9FLAO</name>
<evidence type="ECO:0000313" key="2">
    <source>
        <dbReference type="Proteomes" id="UP000239002"/>
    </source>
</evidence>
<evidence type="ECO:0000313" key="1">
    <source>
        <dbReference type="EMBL" id="PPK93627.1"/>
    </source>
</evidence>
<keyword evidence="2" id="KW-1185">Reference proteome</keyword>
<organism evidence="1 2">
    <name type="scientific">Nonlabens xylanidelens</name>
    <dbReference type="NCBI Taxonomy" id="191564"/>
    <lineage>
        <taxon>Bacteria</taxon>
        <taxon>Pseudomonadati</taxon>
        <taxon>Bacteroidota</taxon>
        <taxon>Flavobacteriia</taxon>
        <taxon>Flavobacteriales</taxon>
        <taxon>Flavobacteriaceae</taxon>
        <taxon>Nonlabens</taxon>
    </lineage>
</organism>